<dbReference type="Pfam" id="PF13473">
    <property type="entry name" value="Cupredoxin_1"/>
    <property type="match status" value="1"/>
</dbReference>
<dbReference type="PANTHER" id="PTHR36507:SF1">
    <property type="entry name" value="BLL1555 PROTEIN"/>
    <property type="match status" value="1"/>
</dbReference>
<dbReference type="InterPro" id="IPR052721">
    <property type="entry name" value="ET_Amicyanin"/>
</dbReference>
<feature type="domain" description="EfeO-type cupredoxin-like" evidence="2">
    <location>
        <begin position="13"/>
        <end position="106"/>
    </location>
</feature>
<dbReference type="InterPro" id="IPR008972">
    <property type="entry name" value="Cupredoxin"/>
</dbReference>
<protein>
    <submittedName>
        <fullName evidence="3">Amicyanin</fullName>
    </submittedName>
</protein>
<keyword evidence="4" id="KW-1185">Reference proteome</keyword>
<name>A0ABQ6CD56_9HYPH</name>
<keyword evidence="1" id="KW-0732">Signal</keyword>
<feature type="chain" id="PRO_5047244008" evidence="1">
    <location>
        <begin position="20"/>
        <end position="110"/>
    </location>
</feature>
<dbReference type="Proteomes" id="UP001156882">
    <property type="component" value="Unassembled WGS sequence"/>
</dbReference>
<dbReference type="InterPro" id="IPR028096">
    <property type="entry name" value="EfeO_Cupredoxin"/>
</dbReference>
<gene>
    <name evidence="3" type="ORF">GCM10007874_12240</name>
</gene>
<evidence type="ECO:0000256" key="1">
    <source>
        <dbReference type="SAM" id="SignalP"/>
    </source>
</evidence>
<sequence>MKRHALAVCLGFGAALAFASIGANALAATIKVKINDVAFDPPVVVAHPGDIIEWQNDDFIDHTATARGGQWDIALPMGATRRLKLTRPGELAYFCKFHPGMRGTIHVTGP</sequence>
<dbReference type="SUPFAM" id="SSF49503">
    <property type="entry name" value="Cupredoxins"/>
    <property type="match status" value="1"/>
</dbReference>
<dbReference type="EMBL" id="BSPC01000009">
    <property type="protein sequence ID" value="GLS18208.1"/>
    <property type="molecule type" value="Genomic_DNA"/>
</dbReference>
<evidence type="ECO:0000313" key="4">
    <source>
        <dbReference type="Proteomes" id="UP001156882"/>
    </source>
</evidence>
<reference evidence="4" key="1">
    <citation type="journal article" date="2019" name="Int. J. Syst. Evol. Microbiol.">
        <title>The Global Catalogue of Microorganisms (GCM) 10K type strain sequencing project: providing services to taxonomists for standard genome sequencing and annotation.</title>
        <authorList>
            <consortium name="The Broad Institute Genomics Platform"/>
            <consortium name="The Broad Institute Genome Sequencing Center for Infectious Disease"/>
            <person name="Wu L."/>
            <person name="Ma J."/>
        </authorList>
    </citation>
    <scope>NUCLEOTIDE SEQUENCE [LARGE SCALE GENOMIC DNA]</scope>
    <source>
        <strain evidence="4">NBRC 101365</strain>
    </source>
</reference>
<feature type="signal peptide" evidence="1">
    <location>
        <begin position="1"/>
        <end position="19"/>
    </location>
</feature>
<comment type="caution">
    <text evidence="3">The sequence shown here is derived from an EMBL/GenBank/DDBJ whole genome shotgun (WGS) entry which is preliminary data.</text>
</comment>
<evidence type="ECO:0000313" key="3">
    <source>
        <dbReference type="EMBL" id="GLS18208.1"/>
    </source>
</evidence>
<proteinExistence type="predicted"/>
<dbReference type="Gene3D" id="2.60.40.420">
    <property type="entry name" value="Cupredoxins - blue copper proteins"/>
    <property type="match status" value="1"/>
</dbReference>
<evidence type="ECO:0000259" key="2">
    <source>
        <dbReference type="Pfam" id="PF13473"/>
    </source>
</evidence>
<dbReference type="PANTHER" id="PTHR36507">
    <property type="entry name" value="BLL1555 PROTEIN"/>
    <property type="match status" value="1"/>
</dbReference>
<organism evidence="3 4">
    <name type="scientific">Labrys miyagiensis</name>
    <dbReference type="NCBI Taxonomy" id="346912"/>
    <lineage>
        <taxon>Bacteria</taxon>
        <taxon>Pseudomonadati</taxon>
        <taxon>Pseudomonadota</taxon>
        <taxon>Alphaproteobacteria</taxon>
        <taxon>Hyphomicrobiales</taxon>
        <taxon>Xanthobacteraceae</taxon>
        <taxon>Labrys</taxon>
    </lineage>
</organism>
<dbReference type="RefSeq" id="WP_284311021.1">
    <property type="nucleotide sequence ID" value="NZ_BSPC01000009.1"/>
</dbReference>
<accession>A0ABQ6CD56</accession>